<comment type="caution">
    <text evidence="1">The sequence shown here is derived from an EMBL/GenBank/DDBJ whole genome shotgun (WGS) entry which is preliminary data.</text>
</comment>
<reference evidence="1 2" key="1">
    <citation type="submission" date="2019-12" db="EMBL/GenBank/DDBJ databases">
        <authorList>
            <person name="Kim Y.S."/>
        </authorList>
    </citation>
    <scope>NUCLEOTIDE SEQUENCE [LARGE SCALE GENOMIC DNA]</scope>
    <source>
        <strain evidence="1 2">MMS17-SY077</strain>
    </source>
</reference>
<organism evidence="1 2">
    <name type="scientific">Agromyces seonyuensis</name>
    <dbReference type="NCBI Taxonomy" id="2662446"/>
    <lineage>
        <taxon>Bacteria</taxon>
        <taxon>Bacillati</taxon>
        <taxon>Actinomycetota</taxon>
        <taxon>Actinomycetes</taxon>
        <taxon>Micrococcales</taxon>
        <taxon>Microbacteriaceae</taxon>
        <taxon>Agromyces</taxon>
    </lineage>
</organism>
<proteinExistence type="predicted"/>
<gene>
    <name evidence="1" type="ORF">GB864_04240</name>
</gene>
<dbReference type="RefSeq" id="WP_160423109.1">
    <property type="nucleotide sequence ID" value="NZ_WSTA01000012.1"/>
</dbReference>
<protein>
    <recommendedName>
        <fullName evidence="3">Zinc-ribbon domain-containing protein</fullName>
    </recommendedName>
</protein>
<keyword evidence="2" id="KW-1185">Reference proteome</keyword>
<dbReference type="AlphaFoldDB" id="A0A6I4NXC0"/>
<accession>A0A6I4NXC0</accession>
<evidence type="ECO:0000313" key="2">
    <source>
        <dbReference type="Proteomes" id="UP000438182"/>
    </source>
</evidence>
<evidence type="ECO:0008006" key="3">
    <source>
        <dbReference type="Google" id="ProtNLM"/>
    </source>
</evidence>
<dbReference type="EMBL" id="WSTA01000012">
    <property type="protein sequence ID" value="MWB97762.1"/>
    <property type="molecule type" value="Genomic_DNA"/>
</dbReference>
<sequence>MTAVAFACGHGAVDAALRLRRACPVCMLIAETHRSRSELLGRVVPLERAALAIETRIGATYTWRCTRGHDRYEASIREALTGTGCRKCRANAAGPSVRREAGVPFMNPGLRTRTSMTEQRLKTLLGERIRLQHRVNAVHVARPFYGRLEVWPDIVIPELRVAVEYDSPGRSGGAHRGLKAGSDLEKDDLLREVGWDVIRIRSEGLEALGPNSVVCRGLTVAAVDEVVVLLRRLRGDDAVDALLVRAEAS</sequence>
<name>A0A6I4NXC0_9MICO</name>
<evidence type="ECO:0000313" key="1">
    <source>
        <dbReference type="EMBL" id="MWB97762.1"/>
    </source>
</evidence>
<dbReference type="Proteomes" id="UP000438182">
    <property type="component" value="Unassembled WGS sequence"/>
</dbReference>